<keyword evidence="2 9" id="KW-0813">Transport</keyword>
<comment type="subcellular location">
    <subcellularLocation>
        <location evidence="9">Cell membrane</location>
        <topology evidence="9">Single-pass membrane protein</topology>
    </subcellularLocation>
    <subcellularLocation>
        <location evidence="1">Membrane</location>
        <topology evidence="1">Single-pass membrane protein</topology>
    </subcellularLocation>
</comment>
<dbReference type="GO" id="GO:0008320">
    <property type="term" value="F:protein transmembrane transporter activity"/>
    <property type="evidence" value="ECO:0007669"/>
    <property type="project" value="UniProtKB-UniRule"/>
</dbReference>
<comment type="function">
    <text evidence="9">Part of the twin-arginine translocation (Tat) system that transports large folded proteins containing a characteristic twin-arginine motif in their signal peptide across membranes. Together with TatC, TatB is part of a receptor directly interacting with Tat signal peptides. TatB may form an oligomeric binding site that transiently accommodates folded Tat precursor proteins before their translocation.</text>
</comment>
<keyword evidence="8 9" id="KW-0472">Membrane</keyword>
<keyword evidence="7 9" id="KW-0811">Translocation</keyword>
<evidence type="ECO:0000256" key="10">
    <source>
        <dbReference type="SAM" id="MobiDB-lite"/>
    </source>
</evidence>
<dbReference type="InterPro" id="IPR018448">
    <property type="entry name" value="TatB"/>
</dbReference>
<evidence type="ECO:0000256" key="6">
    <source>
        <dbReference type="ARBA" id="ARBA00022989"/>
    </source>
</evidence>
<feature type="region of interest" description="Disordered" evidence="10">
    <location>
        <begin position="71"/>
        <end position="101"/>
    </location>
</feature>
<gene>
    <name evidence="9 11" type="primary">tatB</name>
    <name evidence="11" type="ORF">IED13_12085</name>
</gene>
<keyword evidence="5 9" id="KW-0653">Protein transport</keyword>
<feature type="compositionally biased region" description="Basic and acidic residues" evidence="10">
    <location>
        <begin position="81"/>
        <end position="91"/>
    </location>
</feature>
<protein>
    <recommendedName>
        <fullName evidence="9">Sec-independent protein translocase protein TatB</fullName>
    </recommendedName>
</protein>
<dbReference type="GO" id="GO:0043953">
    <property type="term" value="P:protein transport by the Tat complex"/>
    <property type="evidence" value="ECO:0007669"/>
    <property type="project" value="UniProtKB-UniRule"/>
</dbReference>
<dbReference type="AlphaFoldDB" id="A0A927E8Y8"/>
<evidence type="ECO:0000256" key="2">
    <source>
        <dbReference type="ARBA" id="ARBA00022448"/>
    </source>
</evidence>
<evidence type="ECO:0000256" key="1">
    <source>
        <dbReference type="ARBA" id="ARBA00004167"/>
    </source>
</evidence>
<dbReference type="RefSeq" id="WP_191124307.1">
    <property type="nucleotide sequence ID" value="NZ_JACXWY010000006.1"/>
</dbReference>
<evidence type="ECO:0000256" key="5">
    <source>
        <dbReference type="ARBA" id="ARBA00022927"/>
    </source>
</evidence>
<dbReference type="InterPro" id="IPR003369">
    <property type="entry name" value="TatA/B/E"/>
</dbReference>
<evidence type="ECO:0000313" key="12">
    <source>
        <dbReference type="Proteomes" id="UP000619295"/>
    </source>
</evidence>
<dbReference type="HAMAP" id="MF_00237">
    <property type="entry name" value="TatB"/>
    <property type="match status" value="1"/>
</dbReference>
<sequence length="226" mass="23842">MFDIAWSEMVLIGAVALVVIGPKDLPKVLRTVGQTIGKVRRMAAEFQGQFNEAMREAELADLKKQVEDVGGSVSSSLNTHTDYKPIEEPKDFSASGTAGDVAKPDTAALKEAEAKLAAMPAPELPPVEIAAETPAAKPKRVRKAKPEEKTEEVAPVAAAPAAEAVEPVAKTNGAEPKPARARRVKQTAAVAPKEPDAPLPEKTASEPAKPARKRKTKTAKGEETSA</sequence>
<dbReference type="Pfam" id="PF02416">
    <property type="entry name" value="TatA_B_E"/>
    <property type="match status" value="1"/>
</dbReference>
<keyword evidence="4 9" id="KW-0812">Transmembrane</keyword>
<evidence type="ECO:0000256" key="3">
    <source>
        <dbReference type="ARBA" id="ARBA00022475"/>
    </source>
</evidence>
<proteinExistence type="inferred from homology"/>
<dbReference type="PANTHER" id="PTHR33162:SF1">
    <property type="entry name" value="SEC-INDEPENDENT PROTEIN TRANSLOCASE PROTEIN TATA, CHLOROPLASTIC"/>
    <property type="match status" value="1"/>
</dbReference>
<name>A0A927E8Y8_9HYPH</name>
<reference evidence="11" key="1">
    <citation type="submission" date="2020-09" db="EMBL/GenBank/DDBJ databases">
        <title>Bosea spartocytisi sp. nov. a root nodule endophyte of Spartocytisus supranubius in the high mountain ecosystem fo the Teide National Park (Canary Islands, Spain).</title>
        <authorList>
            <person name="Pulido-Suarez L."/>
            <person name="Peix A."/>
            <person name="Igual J.M."/>
            <person name="Socas-Perez N."/>
            <person name="Velazquez E."/>
            <person name="Flores-Felix J.D."/>
            <person name="Leon-Barrios M."/>
        </authorList>
    </citation>
    <scope>NUCLEOTIDE SEQUENCE</scope>
    <source>
        <strain evidence="11">SSUT16</strain>
    </source>
</reference>
<organism evidence="11 12">
    <name type="scientific">Bosea spartocytisi</name>
    <dbReference type="NCBI Taxonomy" id="2773451"/>
    <lineage>
        <taxon>Bacteria</taxon>
        <taxon>Pseudomonadati</taxon>
        <taxon>Pseudomonadota</taxon>
        <taxon>Alphaproteobacteria</taxon>
        <taxon>Hyphomicrobiales</taxon>
        <taxon>Boseaceae</taxon>
        <taxon>Bosea</taxon>
    </lineage>
</organism>
<dbReference type="GO" id="GO:0033281">
    <property type="term" value="C:TAT protein transport complex"/>
    <property type="evidence" value="ECO:0007669"/>
    <property type="project" value="UniProtKB-UniRule"/>
</dbReference>
<keyword evidence="3 9" id="KW-1003">Cell membrane</keyword>
<keyword evidence="12" id="KW-1185">Reference proteome</keyword>
<dbReference type="EMBL" id="JACXWY010000006">
    <property type="protein sequence ID" value="MBD3846437.1"/>
    <property type="molecule type" value="Genomic_DNA"/>
</dbReference>
<feature type="compositionally biased region" description="Low complexity" evidence="10">
    <location>
        <begin position="153"/>
        <end position="171"/>
    </location>
</feature>
<comment type="caution">
    <text evidence="11">The sequence shown here is derived from an EMBL/GenBank/DDBJ whole genome shotgun (WGS) entry which is preliminary data.</text>
</comment>
<evidence type="ECO:0000313" key="11">
    <source>
        <dbReference type="EMBL" id="MBD3846437.1"/>
    </source>
</evidence>
<comment type="similarity">
    <text evidence="9">Belongs to the TatB family.</text>
</comment>
<dbReference type="PANTHER" id="PTHR33162">
    <property type="entry name" value="SEC-INDEPENDENT PROTEIN TRANSLOCASE PROTEIN TATA, CHLOROPLASTIC"/>
    <property type="match status" value="1"/>
</dbReference>
<evidence type="ECO:0000256" key="8">
    <source>
        <dbReference type="ARBA" id="ARBA00023136"/>
    </source>
</evidence>
<dbReference type="PRINTS" id="PR01506">
    <property type="entry name" value="TATBPROTEIN"/>
</dbReference>
<keyword evidence="6 9" id="KW-1133">Transmembrane helix</keyword>
<evidence type="ECO:0000256" key="4">
    <source>
        <dbReference type="ARBA" id="ARBA00022692"/>
    </source>
</evidence>
<dbReference type="Proteomes" id="UP000619295">
    <property type="component" value="Unassembled WGS sequence"/>
</dbReference>
<dbReference type="Gene3D" id="1.20.5.3310">
    <property type="match status" value="1"/>
</dbReference>
<accession>A0A927E8Y8</accession>
<feature type="region of interest" description="Disordered" evidence="10">
    <location>
        <begin position="117"/>
        <end position="226"/>
    </location>
</feature>
<comment type="subunit">
    <text evidence="9">The Tat system comprises two distinct complexes: a TatABC complex, containing multiple copies of TatA, TatB and TatC subunits, and a separate TatA complex, containing only TatA subunits. Substrates initially bind to the TatABC complex, which probably triggers association of the separate TatA complex to form the active translocon.</text>
</comment>
<evidence type="ECO:0000256" key="7">
    <source>
        <dbReference type="ARBA" id="ARBA00023010"/>
    </source>
</evidence>
<evidence type="ECO:0000256" key="9">
    <source>
        <dbReference type="HAMAP-Rule" id="MF_00237"/>
    </source>
</evidence>
<dbReference type="NCBIfam" id="TIGR01410">
    <property type="entry name" value="tatB"/>
    <property type="match status" value="1"/>
</dbReference>